<accession>A0AAV7UMD6</accession>
<evidence type="ECO:0000313" key="2">
    <source>
        <dbReference type="Proteomes" id="UP001066276"/>
    </source>
</evidence>
<proteinExistence type="predicted"/>
<protein>
    <submittedName>
        <fullName evidence="1">Uncharacterized protein</fullName>
    </submittedName>
</protein>
<dbReference type="EMBL" id="JANPWB010000005">
    <property type="protein sequence ID" value="KAJ1190159.1"/>
    <property type="molecule type" value="Genomic_DNA"/>
</dbReference>
<dbReference type="AlphaFoldDB" id="A0AAV7UMD6"/>
<gene>
    <name evidence="1" type="ORF">NDU88_006898</name>
</gene>
<comment type="caution">
    <text evidence="1">The sequence shown here is derived from an EMBL/GenBank/DDBJ whole genome shotgun (WGS) entry which is preliminary data.</text>
</comment>
<name>A0AAV7UMD6_PLEWA</name>
<dbReference type="Proteomes" id="UP001066276">
    <property type="component" value="Chromosome 3_1"/>
</dbReference>
<reference evidence="1" key="1">
    <citation type="journal article" date="2022" name="bioRxiv">
        <title>Sequencing and chromosome-scale assembly of the giantPleurodeles waltlgenome.</title>
        <authorList>
            <person name="Brown T."/>
            <person name="Elewa A."/>
            <person name="Iarovenko S."/>
            <person name="Subramanian E."/>
            <person name="Araus A.J."/>
            <person name="Petzold A."/>
            <person name="Susuki M."/>
            <person name="Suzuki K.-i.T."/>
            <person name="Hayashi T."/>
            <person name="Toyoda A."/>
            <person name="Oliveira C."/>
            <person name="Osipova E."/>
            <person name="Leigh N.D."/>
            <person name="Simon A."/>
            <person name="Yun M.H."/>
        </authorList>
    </citation>
    <scope>NUCLEOTIDE SEQUENCE</scope>
    <source>
        <strain evidence="1">20211129_DDA</strain>
        <tissue evidence="1">Liver</tissue>
    </source>
</reference>
<evidence type="ECO:0000313" key="1">
    <source>
        <dbReference type="EMBL" id="KAJ1190159.1"/>
    </source>
</evidence>
<keyword evidence="2" id="KW-1185">Reference proteome</keyword>
<sequence length="78" mass="8498">MGVQGVLVTGDEPGSLWLPTMQKEVEERPQMVAEVLQHNCNPFALLDLDRGSDTGMLALDGLQMIGPTLTPRLADEIH</sequence>
<organism evidence="1 2">
    <name type="scientific">Pleurodeles waltl</name>
    <name type="common">Iberian ribbed newt</name>
    <dbReference type="NCBI Taxonomy" id="8319"/>
    <lineage>
        <taxon>Eukaryota</taxon>
        <taxon>Metazoa</taxon>
        <taxon>Chordata</taxon>
        <taxon>Craniata</taxon>
        <taxon>Vertebrata</taxon>
        <taxon>Euteleostomi</taxon>
        <taxon>Amphibia</taxon>
        <taxon>Batrachia</taxon>
        <taxon>Caudata</taxon>
        <taxon>Salamandroidea</taxon>
        <taxon>Salamandridae</taxon>
        <taxon>Pleurodelinae</taxon>
        <taxon>Pleurodeles</taxon>
    </lineage>
</organism>